<evidence type="ECO:0000313" key="1">
    <source>
        <dbReference type="EMBL" id="EFA77115.1"/>
    </source>
</evidence>
<evidence type="ECO:0008006" key="3">
    <source>
        <dbReference type="Google" id="ProtNLM"/>
    </source>
</evidence>
<accession>D3BPA5</accession>
<dbReference type="InterPro" id="IPR002110">
    <property type="entry name" value="Ankyrin_rpt"/>
</dbReference>
<name>D3BPA5_HETP5</name>
<dbReference type="OMA" id="NELEWIV"/>
<dbReference type="AlphaFoldDB" id="D3BPA5"/>
<dbReference type="PANTHER" id="PTHR46586">
    <property type="entry name" value="ANKYRIN REPEAT-CONTAINING PROTEIN"/>
    <property type="match status" value="1"/>
</dbReference>
<keyword evidence="2" id="KW-1185">Reference proteome</keyword>
<dbReference type="SUPFAM" id="SSF48403">
    <property type="entry name" value="Ankyrin repeat"/>
    <property type="match status" value="2"/>
</dbReference>
<proteinExistence type="predicted"/>
<protein>
    <recommendedName>
        <fullName evidence="3">Ankyrin repeat protein</fullName>
    </recommendedName>
</protein>
<comment type="caution">
    <text evidence="1">The sequence shown here is derived from an EMBL/GenBank/DDBJ whole genome shotgun (WGS) entry which is preliminary data.</text>
</comment>
<gene>
    <name evidence="1" type="ORF">PPL_09868</name>
</gene>
<dbReference type="PANTHER" id="PTHR46586:SF3">
    <property type="entry name" value="ANKYRIN REPEAT-CONTAINING PROTEIN"/>
    <property type="match status" value="1"/>
</dbReference>
<dbReference type="InterPro" id="IPR052050">
    <property type="entry name" value="SecEffector_AnkRepeat"/>
</dbReference>
<sequence length="779" mass="89996">MDNKIFLSVFNNVVLFRYIFEKVRYIHSKKQITTKQWKSVSKSPKFLLSYGYLEDLKRLLDSEDHFCSFSTIEYHLGYAAGHLQTIQYLHLKFAKNKWPKQFIIKAATVGCFEVVKFVVENRKEQEHDIAGALVAACINNSLEIAEYLYPMITIIDHMELERSVITVAERGHLNIIKYLYQLGHVKQLAKTVEVASVKNHFDIVRYIDSMETDSKRFKFTPKTLNMFARYGEFELLKKIPQHNCLDQSVDYAAGSNRLEMVQWLTENKRGGCTNRAIDLAAERGYFKVIRYLHENRSEGCSPMAMDEAAKGNHMEIVKFLHENRSEGCTVNAISNAAKYGHFEMIRFLVENRTERFSSKAVNRAASKGHFEIVKYLYNLQPEKCNSLAVLVAAAKGGHTEIVKYFFGKISQFNRSIKEVLSCDNKEINQFLFRENQVNFVISPNDIDTLIIHNCLDGIKLIHERKPLAFDGNSIIIAISHKRLAILQFLYENCPQIKYYRSTLRIALLTNDLDIVRFVLSMNVNVIQNVNTVDRIKELHDIFNTQLHGPNFASGAMELVVKKYYEQMKTINYNGSTNPRFVVWFHQMGINHLLKSNTLYNAVVLGELDIVKYIYENRSEYTKFDHIENHEVLAAATVHFPVFQYLYPKCNSNYDFYHVLKVAATKGALKVIKFFHTQHPVNIFSSTIMDLAANRGHADIVKFLHYNRTEGCSHHAMDGASFFGSLELVRFLHENRSEGCSTLALDYAIQYNRVELIEYLKANRTEGFTSKKIVRFSVHC</sequence>
<dbReference type="Proteomes" id="UP000001396">
    <property type="component" value="Unassembled WGS sequence"/>
</dbReference>
<dbReference type="EMBL" id="ADBJ01000044">
    <property type="protein sequence ID" value="EFA77115.1"/>
    <property type="molecule type" value="Genomic_DNA"/>
</dbReference>
<dbReference type="RefSeq" id="XP_020429244.1">
    <property type="nucleotide sequence ID" value="XM_020580657.1"/>
</dbReference>
<dbReference type="SMART" id="SM00248">
    <property type="entry name" value="ANK"/>
    <property type="match status" value="7"/>
</dbReference>
<organism evidence="1 2">
    <name type="scientific">Heterostelium pallidum (strain ATCC 26659 / Pp 5 / PN500)</name>
    <name type="common">Cellular slime mold</name>
    <name type="synonym">Polysphondylium pallidum</name>
    <dbReference type="NCBI Taxonomy" id="670386"/>
    <lineage>
        <taxon>Eukaryota</taxon>
        <taxon>Amoebozoa</taxon>
        <taxon>Evosea</taxon>
        <taxon>Eumycetozoa</taxon>
        <taxon>Dictyostelia</taxon>
        <taxon>Acytosteliales</taxon>
        <taxon>Acytosteliaceae</taxon>
        <taxon>Heterostelium</taxon>
    </lineage>
</organism>
<dbReference type="Gene3D" id="1.25.40.20">
    <property type="entry name" value="Ankyrin repeat-containing domain"/>
    <property type="match status" value="3"/>
</dbReference>
<dbReference type="InParanoid" id="D3BPA5"/>
<dbReference type="Pfam" id="PF13637">
    <property type="entry name" value="Ank_4"/>
    <property type="match status" value="1"/>
</dbReference>
<evidence type="ECO:0000313" key="2">
    <source>
        <dbReference type="Proteomes" id="UP000001396"/>
    </source>
</evidence>
<reference evidence="1 2" key="1">
    <citation type="journal article" date="2011" name="Genome Res.">
        <title>Phylogeny-wide analysis of social amoeba genomes highlights ancient origins for complex intercellular communication.</title>
        <authorList>
            <person name="Heidel A.J."/>
            <person name="Lawal H.M."/>
            <person name="Felder M."/>
            <person name="Schilde C."/>
            <person name="Helps N.R."/>
            <person name="Tunggal B."/>
            <person name="Rivero F."/>
            <person name="John U."/>
            <person name="Schleicher M."/>
            <person name="Eichinger L."/>
            <person name="Platzer M."/>
            <person name="Noegel A.A."/>
            <person name="Schaap P."/>
            <person name="Gloeckner G."/>
        </authorList>
    </citation>
    <scope>NUCLEOTIDE SEQUENCE [LARGE SCALE GENOMIC DNA]</scope>
    <source>
        <strain evidence="2">ATCC 26659 / Pp 5 / PN500</strain>
    </source>
</reference>
<dbReference type="InterPro" id="IPR036770">
    <property type="entry name" value="Ankyrin_rpt-contain_sf"/>
</dbReference>
<dbReference type="Pfam" id="PF12796">
    <property type="entry name" value="Ank_2"/>
    <property type="match status" value="1"/>
</dbReference>
<dbReference type="GeneID" id="31365340"/>